<sequence>MVLHDFWTFFIWSTVAGLAVIGIYQLFLLILRARGVFVTRTKFGLTMIFDSEDADGTPIRLLNVNGTFQSVSYIAPELRFELCVHYHRMMAKVIQQVAPQGHVVVMGGGGFSLPKHLATHMTGGVIDAIEIDPKIVSLAREHFFLDEAQAAASSELRVIEDDAWKILQNAEAGSIDVLVNEVFAGRKSLGPLGTAAGAQVVKEKLTSGGVYLADVRCPLEGRGSTLLPQVANVFEQEFEHIAYVPEWPDTPKTPGNNLLIATDADITLPEGAVVVK</sequence>
<gene>
    <name evidence="3" type="ORF">HXK24_02995</name>
</gene>
<evidence type="ECO:0000256" key="1">
    <source>
        <dbReference type="ARBA" id="ARBA00023115"/>
    </source>
</evidence>
<dbReference type="PANTHER" id="PTHR43317:SF1">
    <property type="entry name" value="THERMOSPERMINE SYNTHASE ACAULIS5"/>
    <property type="match status" value="1"/>
</dbReference>
<dbReference type="PANTHER" id="PTHR43317">
    <property type="entry name" value="THERMOSPERMINE SYNTHASE ACAULIS5"/>
    <property type="match status" value="1"/>
</dbReference>
<organism evidence="3 4">
    <name type="scientific">Lancefieldella parvula</name>
    <dbReference type="NCBI Taxonomy" id="1382"/>
    <lineage>
        <taxon>Bacteria</taxon>
        <taxon>Bacillati</taxon>
        <taxon>Actinomycetota</taxon>
        <taxon>Coriobacteriia</taxon>
        <taxon>Coriobacteriales</taxon>
        <taxon>Atopobiaceae</taxon>
        <taxon>Lancefieldella</taxon>
    </lineage>
</organism>
<dbReference type="SUPFAM" id="SSF53335">
    <property type="entry name" value="S-adenosyl-L-methionine-dependent methyltransferases"/>
    <property type="match status" value="1"/>
</dbReference>
<dbReference type="NCBIfam" id="NF037959">
    <property type="entry name" value="MFS_SpdSyn"/>
    <property type="match status" value="1"/>
</dbReference>
<dbReference type="AlphaFoldDB" id="A0A9D5X7Q2"/>
<dbReference type="Pfam" id="PF01564">
    <property type="entry name" value="Spermine_synth"/>
    <property type="match status" value="1"/>
</dbReference>
<keyword evidence="2" id="KW-0812">Transmembrane</keyword>
<reference evidence="3" key="1">
    <citation type="submission" date="2020-04" db="EMBL/GenBank/DDBJ databases">
        <title>Deep metagenomics examines the oral microbiome during advanced dental caries in children, revealing novel taxa and co-occurrences with host molecules.</title>
        <authorList>
            <person name="Baker J.L."/>
            <person name="Morton J.T."/>
            <person name="Dinis M."/>
            <person name="Alvarez R."/>
            <person name="Tran N.C."/>
            <person name="Knight R."/>
            <person name="Edlund A."/>
        </authorList>
    </citation>
    <scope>NUCLEOTIDE SEQUENCE</scope>
    <source>
        <strain evidence="3">JCVI_3_bin.11</strain>
    </source>
</reference>
<dbReference type="InterPro" id="IPR029063">
    <property type="entry name" value="SAM-dependent_MTases_sf"/>
</dbReference>
<keyword evidence="1" id="KW-0620">Polyamine biosynthesis</keyword>
<feature type="transmembrane region" description="Helical" evidence="2">
    <location>
        <begin position="6"/>
        <end position="31"/>
    </location>
</feature>
<dbReference type="Gene3D" id="3.40.50.150">
    <property type="entry name" value="Vaccinia Virus protein VP39"/>
    <property type="match status" value="1"/>
</dbReference>
<evidence type="ECO:0000256" key="2">
    <source>
        <dbReference type="SAM" id="Phobius"/>
    </source>
</evidence>
<name>A0A9D5X7Q2_9ACTN</name>
<comment type="caution">
    <text evidence="3">The sequence shown here is derived from an EMBL/GenBank/DDBJ whole genome shotgun (WGS) entry which is preliminary data.</text>
</comment>
<proteinExistence type="predicted"/>
<dbReference type="GO" id="GO:0006596">
    <property type="term" value="P:polyamine biosynthetic process"/>
    <property type="evidence" value="ECO:0007669"/>
    <property type="project" value="UniProtKB-KW"/>
</dbReference>
<dbReference type="Proteomes" id="UP000787322">
    <property type="component" value="Unassembled WGS sequence"/>
</dbReference>
<dbReference type="EMBL" id="JABZGU010000048">
    <property type="protein sequence ID" value="MBF4802778.1"/>
    <property type="molecule type" value="Genomic_DNA"/>
</dbReference>
<evidence type="ECO:0000313" key="3">
    <source>
        <dbReference type="EMBL" id="MBF4802778.1"/>
    </source>
</evidence>
<keyword evidence="2" id="KW-1133">Transmembrane helix</keyword>
<evidence type="ECO:0000313" key="4">
    <source>
        <dbReference type="Proteomes" id="UP000787322"/>
    </source>
</evidence>
<keyword evidence="2" id="KW-0472">Membrane</keyword>
<accession>A0A9D5X7Q2</accession>
<protein>
    <submittedName>
        <fullName evidence="3">Fused MFS/spermidine synthase</fullName>
    </submittedName>
</protein>